<evidence type="ECO:0000313" key="5">
    <source>
        <dbReference type="Proteomes" id="UP001595791"/>
    </source>
</evidence>
<dbReference type="Proteomes" id="UP001595791">
    <property type="component" value="Unassembled WGS sequence"/>
</dbReference>
<keyword evidence="5" id="KW-1185">Reference proteome</keyword>
<comment type="caution">
    <text evidence="4">The sequence shown here is derived from an EMBL/GenBank/DDBJ whole genome shotgun (WGS) entry which is preliminary data.</text>
</comment>
<sequence>MTDLTSQQILELAPDSASAKAGEGLARRDKWQTLGYDSAAVWGECQGSGKNPYQTQVALDGPTFRCSCPSRKFPCKHGLALMLLHSRDRSHFGQGEQPDWVSSWLAGRSQRAEARQAKAQQPVDPAAQQKRQQQREERVERGIEEFRVWLDDLVRTGFAQARNQRYAYWDDAAARLIDAQAPGLAALVRALPESFSRPDWQAALLTALSRLHLLLEAYSRLDQLPEALHHDIRQQIGWPLDVQALSSQDGERGHWLVLGSRIEQQEIVRERRTWLRHADGRLALLLDFAPLSQSLAPGWPPGQWLDAELVFAPSAVPLRAVLKQANSLSSHSAPLPDGDDAATIHGDFASQRSALPWLRRRAYCLEATPVEQDGIWSLRDRQGQLLPLALPWNRNPWHLLVRSRGRRLWISGEWDGEAFRPLSSREAQGWFGLSEDEV</sequence>
<dbReference type="RefSeq" id="WP_378165002.1">
    <property type="nucleotide sequence ID" value="NZ_JBHSBU010000001.1"/>
</dbReference>
<accession>A0ABV8MQK8</accession>
<protein>
    <submittedName>
        <fullName evidence="4">SWIM zinc finger domain-containing protein</fullName>
    </submittedName>
</protein>
<name>A0ABV8MQK8_9NEIS</name>
<evidence type="ECO:0000313" key="4">
    <source>
        <dbReference type="EMBL" id="MFC4160309.1"/>
    </source>
</evidence>
<organism evidence="4 5">
    <name type="scientific">Chitinimonas lacunae</name>
    <dbReference type="NCBI Taxonomy" id="1963018"/>
    <lineage>
        <taxon>Bacteria</taxon>
        <taxon>Pseudomonadati</taxon>
        <taxon>Pseudomonadota</taxon>
        <taxon>Betaproteobacteria</taxon>
        <taxon>Neisseriales</taxon>
        <taxon>Chitinibacteraceae</taxon>
        <taxon>Chitinimonas</taxon>
    </lineage>
</organism>
<evidence type="ECO:0000256" key="1">
    <source>
        <dbReference type="PROSITE-ProRule" id="PRU00325"/>
    </source>
</evidence>
<evidence type="ECO:0000256" key="2">
    <source>
        <dbReference type="SAM" id="MobiDB-lite"/>
    </source>
</evidence>
<proteinExistence type="predicted"/>
<dbReference type="InterPro" id="IPR007527">
    <property type="entry name" value="Znf_SWIM"/>
</dbReference>
<gene>
    <name evidence="4" type="ORF">ACFOW7_13265</name>
</gene>
<dbReference type="Pfam" id="PF04434">
    <property type="entry name" value="SWIM"/>
    <property type="match status" value="1"/>
</dbReference>
<keyword evidence="1" id="KW-0862">Zinc</keyword>
<reference evidence="5" key="1">
    <citation type="journal article" date="2019" name="Int. J. Syst. Evol. Microbiol.">
        <title>The Global Catalogue of Microorganisms (GCM) 10K type strain sequencing project: providing services to taxonomists for standard genome sequencing and annotation.</title>
        <authorList>
            <consortium name="The Broad Institute Genomics Platform"/>
            <consortium name="The Broad Institute Genome Sequencing Center for Infectious Disease"/>
            <person name="Wu L."/>
            <person name="Ma J."/>
        </authorList>
    </citation>
    <scope>NUCLEOTIDE SEQUENCE [LARGE SCALE GENOMIC DNA]</scope>
    <source>
        <strain evidence="5">LMG 29894</strain>
    </source>
</reference>
<keyword evidence="1" id="KW-0863">Zinc-finger</keyword>
<dbReference type="EMBL" id="JBHSBU010000001">
    <property type="protein sequence ID" value="MFC4160309.1"/>
    <property type="molecule type" value="Genomic_DNA"/>
</dbReference>
<evidence type="ECO:0000259" key="3">
    <source>
        <dbReference type="PROSITE" id="PS50966"/>
    </source>
</evidence>
<feature type="region of interest" description="Disordered" evidence="2">
    <location>
        <begin position="111"/>
        <end position="138"/>
    </location>
</feature>
<keyword evidence="1" id="KW-0479">Metal-binding</keyword>
<dbReference type="PROSITE" id="PS50966">
    <property type="entry name" value="ZF_SWIM"/>
    <property type="match status" value="1"/>
</dbReference>
<feature type="domain" description="SWIM-type" evidence="3">
    <location>
        <begin position="53"/>
        <end position="86"/>
    </location>
</feature>